<dbReference type="GO" id="GO:0006631">
    <property type="term" value="P:fatty acid metabolic process"/>
    <property type="evidence" value="ECO:0007669"/>
    <property type="project" value="TreeGrafter"/>
</dbReference>
<protein>
    <recommendedName>
        <fullName evidence="5">AMP-dependent synthetase/ligase domain-containing protein</fullName>
    </recommendedName>
</protein>
<dbReference type="InterPro" id="IPR025110">
    <property type="entry name" value="AMP-bd_C"/>
</dbReference>
<evidence type="ECO:0000259" key="1">
    <source>
        <dbReference type="Pfam" id="PF00501"/>
    </source>
</evidence>
<evidence type="ECO:0000259" key="2">
    <source>
        <dbReference type="Pfam" id="PF13193"/>
    </source>
</evidence>
<proteinExistence type="predicted"/>
<dbReference type="PANTHER" id="PTHR43201">
    <property type="entry name" value="ACYL-COA SYNTHETASE"/>
    <property type="match status" value="1"/>
</dbReference>
<gene>
    <name evidence="3" type="ORF">CVT25_011459</name>
</gene>
<name>A0A409XAA4_PSICY</name>
<sequence length="589" mass="65054">MSLALSPLRYVIPSTRRKLSRAFAKRGLTKSAVQGPLEPPLSTKTLPDYFNSEILRKYGDRPALICREEAPHAHGGPKSRNLDMTTHLAWDFAEFDRHINALSRGLLAMGVEKGDRVGVIMGNNSSYAMLQWACASIGAILVTMNPAYRLTELAATLNLVGVKHLFVVPQIRTSTYVRNLSEAFLEIRNHQPGELQIKDLPHLRNLIVVDNKEEHRADLAKLHIKSMVDWREILIWREDSREARLQKEIYAGLEKDEVINLQFTSGTTGLPKAVSLTHSNLLNNAISIGNLAAWSHGSCIVYPSEIFDAPAIVDAVVAEKCTALHGVPTHFLGVLSEVNKRKQAGDTLNMSSLRTGIAAGSPIPIDLMKSLISHLNLTDLTNAYGMTETSPVSFQTTPADPIIKRVETVGKVQPHVKAKIIDPEGNVVDVGKPGEILIAGYLLQKGYWNDEEQTASVMKEDETGTLWMHTGYEGIMDEEGYLRVQIENAMTVHPDIREAAAVAVPDAKYGEVVGAWIVREPNSHISKEEVRRVVAVNMNPQNAPAWVWFIGEDGNPAELPKTASGKVQKHVLRKWSKDLVSRDLGRVAS</sequence>
<dbReference type="InterPro" id="IPR020845">
    <property type="entry name" value="AMP-binding_CS"/>
</dbReference>
<dbReference type="Pfam" id="PF13193">
    <property type="entry name" value="AMP-binding_C"/>
    <property type="match status" value="1"/>
</dbReference>
<feature type="domain" description="AMP-dependent synthetase/ligase" evidence="1">
    <location>
        <begin position="66"/>
        <end position="288"/>
    </location>
</feature>
<dbReference type="AlphaFoldDB" id="A0A409XAA4"/>
<organism evidence="3 4">
    <name type="scientific">Psilocybe cyanescens</name>
    <dbReference type="NCBI Taxonomy" id="93625"/>
    <lineage>
        <taxon>Eukaryota</taxon>
        <taxon>Fungi</taxon>
        <taxon>Dikarya</taxon>
        <taxon>Basidiomycota</taxon>
        <taxon>Agaricomycotina</taxon>
        <taxon>Agaricomycetes</taxon>
        <taxon>Agaricomycetidae</taxon>
        <taxon>Agaricales</taxon>
        <taxon>Agaricineae</taxon>
        <taxon>Strophariaceae</taxon>
        <taxon>Psilocybe</taxon>
    </lineage>
</organism>
<dbReference type="EMBL" id="NHYD01002233">
    <property type="protein sequence ID" value="PPQ87692.1"/>
    <property type="molecule type" value="Genomic_DNA"/>
</dbReference>
<feature type="domain" description="AMP-binding enzyme C-terminal" evidence="2">
    <location>
        <begin position="485"/>
        <end position="566"/>
    </location>
</feature>
<accession>A0A409XAA4</accession>
<dbReference type="InterPro" id="IPR045851">
    <property type="entry name" value="AMP-bd_C_sf"/>
</dbReference>
<dbReference type="PANTHER" id="PTHR43201:SF30">
    <property type="entry name" value="AMP-DEPENDENT SYNTHETASE_LIGASE DOMAIN-CONTAINING PROTEIN"/>
    <property type="match status" value="1"/>
</dbReference>
<keyword evidence="4" id="KW-1185">Reference proteome</keyword>
<dbReference type="PROSITE" id="PS00455">
    <property type="entry name" value="AMP_BINDING"/>
    <property type="match status" value="1"/>
</dbReference>
<dbReference type="SUPFAM" id="SSF56801">
    <property type="entry name" value="Acetyl-CoA synthetase-like"/>
    <property type="match status" value="1"/>
</dbReference>
<dbReference type="InParanoid" id="A0A409XAA4"/>
<evidence type="ECO:0000313" key="3">
    <source>
        <dbReference type="EMBL" id="PPQ87692.1"/>
    </source>
</evidence>
<dbReference type="InterPro" id="IPR000873">
    <property type="entry name" value="AMP-dep_synth/lig_dom"/>
</dbReference>
<dbReference type="Pfam" id="PF00501">
    <property type="entry name" value="AMP-binding"/>
    <property type="match status" value="2"/>
</dbReference>
<dbReference type="Gene3D" id="3.30.300.30">
    <property type="match status" value="1"/>
</dbReference>
<evidence type="ECO:0000313" key="4">
    <source>
        <dbReference type="Proteomes" id="UP000283269"/>
    </source>
</evidence>
<evidence type="ECO:0008006" key="5">
    <source>
        <dbReference type="Google" id="ProtNLM"/>
    </source>
</evidence>
<dbReference type="Gene3D" id="3.40.50.12780">
    <property type="entry name" value="N-terminal domain of ligase-like"/>
    <property type="match status" value="2"/>
</dbReference>
<dbReference type="STRING" id="93625.A0A409XAA4"/>
<dbReference type="Proteomes" id="UP000283269">
    <property type="component" value="Unassembled WGS sequence"/>
</dbReference>
<dbReference type="GO" id="GO:0031956">
    <property type="term" value="F:medium-chain fatty acid-CoA ligase activity"/>
    <property type="evidence" value="ECO:0007669"/>
    <property type="project" value="TreeGrafter"/>
</dbReference>
<reference evidence="3 4" key="1">
    <citation type="journal article" date="2018" name="Evol. Lett.">
        <title>Horizontal gene cluster transfer increased hallucinogenic mushroom diversity.</title>
        <authorList>
            <person name="Reynolds H.T."/>
            <person name="Vijayakumar V."/>
            <person name="Gluck-Thaler E."/>
            <person name="Korotkin H.B."/>
            <person name="Matheny P.B."/>
            <person name="Slot J.C."/>
        </authorList>
    </citation>
    <scope>NUCLEOTIDE SEQUENCE [LARGE SCALE GENOMIC DNA]</scope>
    <source>
        <strain evidence="3 4">2631</strain>
    </source>
</reference>
<dbReference type="OrthoDB" id="10253115at2759"/>
<feature type="domain" description="AMP-dependent synthetase/ligase" evidence="1">
    <location>
        <begin position="289"/>
        <end position="448"/>
    </location>
</feature>
<dbReference type="InterPro" id="IPR042099">
    <property type="entry name" value="ANL_N_sf"/>
</dbReference>
<comment type="caution">
    <text evidence="3">The sequence shown here is derived from an EMBL/GenBank/DDBJ whole genome shotgun (WGS) entry which is preliminary data.</text>
</comment>